<dbReference type="GO" id="GO:0015031">
    <property type="term" value="P:protein transport"/>
    <property type="evidence" value="ECO:0007669"/>
    <property type="project" value="UniProtKB-KW"/>
</dbReference>
<keyword evidence="11" id="KW-1185">Reference proteome</keyword>
<reference evidence="11" key="1">
    <citation type="submission" date="2015-02" db="EMBL/GenBank/DDBJ databases">
        <authorList>
            <person name="Gon?alves P."/>
        </authorList>
    </citation>
    <scope>NUCLEOTIDE SEQUENCE [LARGE SCALE GENOMIC DNA]</scope>
</reference>
<protein>
    <submittedName>
        <fullName evidence="10">SPOSA6832_05052-mRNA-1:cds</fullName>
    </submittedName>
</protein>
<evidence type="ECO:0000256" key="1">
    <source>
        <dbReference type="ARBA" id="ARBA00004141"/>
    </source>
</evidence>
<sequence length="618" mass="69288">MRRIGFPEMFSFNPGPFNIKEHAVLVIMANISTSPAFGVNFLLVSDRFYGIDNGAGFDILLVLTTQMIGFGIAGLCRRFLVWPASLMWPQNLVYCTLLNTLHAEADDEEEGISRFRFFLYTIVDNVVVNQLFGVSSGLGMGIFTFDWSQIAYLGSPLAIPWWAEVNIFVGFILAYWLIAPIMYYTNLTTSAPQVWYSAYLPISTSSVFDRFGGVYNTSVVVDPVNRVLNITAYEEYSPLYLPITYATVYGLALMLSTSAVVHTVLYYGKGIIRQLKRVKNQEEDVHMKLMKNYPEVPDWWYSIFLVIAFALSIATVAAWETQMPVWALIVALIIGVIYILPGGFVFAMTNTQISINLISELVAGYIMPGRPLANVLFKTFSNQTLTVGLSFVQDLKLGHYMKIPPRATFAVQMIATVITSVVQVGVKRWLVSAVPDLCTPHQSALLICPTAQVVYSSSVVWGLIGPARQFGIGRMYNPILWWLLAGAILPVITWAVSRRFPKLWLKYVNVPVAITGAIYAPPATGINFSSWFLVGFVFQYLMRRRHFRWWSKYNFVLSAGLDSGTVLSGIFIFFTLQLPKAGSLAINWWGNTVYENTLDWQGASYKISPPEGFGPTSW</sequence>
<evidence type="ECO:0000256" key="7">
    <source>
        <dbReference type="ARBA" id="ARBA00022989"/>
    </source>
</evidence>
<feature type="transmembrane region" description="Helical" evidence="9">
    <location>
        <begin position="55"/>
        <end position="80"/>
    </location>
</feature>
<evidence type="ECO:0000256" key="5">
    <source>
        <dbReference type="ARBA" id="ARBA00022856"/>
    </source>
</evidence>
<dbReference type="AlphaFoldDB" id="A0A0D6EST3"/>
<name>A0A0D6EST3_SPOSA</name>
<keyword evidence="6" id="KW-0653">Protein transport</keyword>
<feature type="transmembrane region" description="Helical" evidence="9">
    <location>
        <begin position="299"/>
        <end position="319"/>
    </location>
</feature>
<comment type="similarity">
    <text evidence="2">Belongs to the oligopeptide OPT transporter family.</text>
</comment>
<comment type="subcellular location">
    <subcellularLocation>
        <location evidence="1">Membrane</location>
        <topology evidence="1">Multi-pass membrane protein</topology>
    </subcellularLocation>
</comment>
<dbReference type="Proteomes" id="UP000243876">
    <property type="component" value="Unassembled WGS sequence"/>
</dbReference>
<feature type="transmembrane region" description="Helical" evidence="9">
    <location>
        <begin position="479"/>
        <end position="497"/>
    </location>
</feature>
<dbReference type="GO" id="GO:0035673">
    <property type="term" value="F:oligopeptide transmembrane transporter activity"/>
    <property type="evidence" value="ECO:0007669"/>
    <property type="project" value="InterPro"/>
</dbReference>
<evidence type="ECO:0000256" key="2">
    <source>
        <dbReference type="ARBA" id="ARBA00008807"/>
    </source>
</evidence>
<feature type="transmembrane region" description="Helical" evidence="9">
    <location>
        <begin position="23"/>
        <end position="43"/>
    </location>
</feature>
<evidence type="ECO:0000313" key="10">
    <source>
        <dbReference type="EMBL" id="CEQ43152.1"/>
    </source>
</evidence>
<keyword evidence="4 9" id="KW-0812">Transmembrane</keyword>
<keyword evidence="8 9" id="KW-0472">Membrane</keyword>
<dbReference type="EMBL" id="CENE01000054">
    <property type="protein sequence ID" value="CEQ43152.1"/>
    <property type="molecule type" value="Genomic_DNA"/>
</dbReference>
<feature type="transmembrane region" description="Helical" evidence="9">
    <location>
        <begin position="553"/>
        <end position="574"/>
    </location>
</feature>
<gene>
    <name evidence="10" type="primary">SPOSA6832_05052</name>
</gene>
<feature type="transmembrane region" description="Helical" evidence="9">
    <location>
        <begin position="517"/>
        <end position="541"/>
    </location>
</feature>
<feature type="transmembrane region" description="Helical" evidence="9">
    <location>
        <begin position="157"/>
        <end position="178"/>
    </location>
</feature>
<dbReference type="PANTHER" id="PTHR22601">
    <property type="entry name" value="ISP4 LIKE PROTEIN"/>
    <property type="match status" value="1"/>
</dbReference>
<dbReference type="NCBIfam" id="TIGR00727">
    <property type="entry name" value="ISP4_OPT"/>
    <property type="match status" value="1"/>
</dbReference>
<dbReference type="GO" id="GO:0016020">
    <property type="term" value="C:membrane"/>
    <property type="evidence" value="ECO:0007669"/>
    <property type="project" value="UniProtKB-SubCell"/>
</dbReference>
<feature type="transmembrane region" description="Helical" evidence="9">
    <location>
        <begin position="243"/>
        <end position="267"/>
    </location>
</feature>
<proteinExistence type="inferred from homology"/>
<evidence type="ECO:0000256" key="9">
    <source>
        <dbReference type="SAM" id="Phobius"/>
    </source>
</evidence>
<evidence type="ECO:0000256" key="4">
    <source>
        <dbReference type="ARBA" id="ARBA00022692"/>
    </source>
</evidence>
<keyword evidence="3" id="KW-0813">Transport</keyword>
<dbReference type="InterPro" id="IPR004813">
    <property type="entry name" value="OPT"/>
</dbReference>
<dbReference type="OrthoDB" id="9986677at2759"/>
<evidence type="ECO:0000256" key="6">
    <source>
        <dbReference type="ARBA" id="ARBA00022927"/>
    </source>
</evidence>
<dbReference type="NCBIfam" id="TIGR00728">
    <property type="entry name" value="OPT_sfam"/>
    <property type="match status" value="1"/>
</dbReference>
<organism evidence="10 11">
    <name type="scientific">Sporidiobolus salmonicolor</name>
    <name type="common">Yeast-like fungus</name>
    <name type="synonym">Sporobolomyces salmonicolor</name>
    <dbReference type="NCBI Taxonomy" id="5005"/>
    <lineage>
        <taxon>Eukaryota</taxon>
        <taxon>Fungi</taxon>
        <taxon>Dikarya</taxon>
        <taxon>Basidiomycota</taxon>
        <taxon>Pucciniomycotina</taxon>
        <taxon>Microbotryomycetes</taxon>
        <taxon>Sporidiobolales</taxon>
        <taxon>Sporidiobolaceae</taxon>
        <taxon>Sporobolomyces</taxon>
    </lineage>
</organism>
<dbReference type="Pfam" id="PF03169">
    <property type="entry name" value="OPT"/>
    <property type="match status" value="1"/>
</dbReference>
<feature type="transmembrane region" description="Helical" evidence="9">
    <location>
        <begin position="126"/>
        <end position="145"/>
    </location>
</feature>
<dbReference type="InterPro" id="IPR004648">
    <property type="entry name" value="Oligpept_transpt"/>
</dbReference>
<evidence type="ECO:0000256" key="3">
    <source>
        <dbReference type="ARBA" id="ARBA00022448"/>
    </source>
</evidence>
<evidence type="ECO:0000256" key="8">
    <source>
        <dbReference type="ARBA" id="ARBA00023136"/>
    </source>
</evidence>
<evidence type="ECO:0000313" key="11">
    <source>
        <dbReference type="Proteomes" id="UP000243876"/>
    </source>
</evidence>
<keyword evidence="5" id="KW-0571">Peptide transport</keyword>
<accession>A0A0D6EST3</accession>
<feature type="transmembrane region" description="Helical" evidence="9">
    <location>
        <begin position="325"/>
        <end position="347"/>
    </location>
</feature>
<keyword evidence="7 9" id="KW-1133">Transmembrane helix</keyword>